<dbReference type="PANTHER" id="PTHR15654:SF2">
    <property type="entry name" value="COILED-COIL DOMAIN-CONTAINING PROTEIN 113"/>
    <property type="match status" value="1"/>
</dbReference>
<feature type="compositionally biased region" description="Basic and acidic residues" evidence="8">
    <location>
        <begin position="126"/>
        <end position="135"/>
    </location>
</feature>
<feature type="compositionally biased region" description="Polar residues" evidence="8">
    <location>
        <begin position="113"/>
        <end position="123"/>
    </location>
</feature>
<protein>
    <recommendedName>
        <fullName evidence="6">Cilia- and flagella-associated protein 263</fullName>
    </recommendedName>
</protein>
<proteinExistence type="inferred from homology"/>
<dbReference type="AlphaFoldDB" id="A0A1Y2I4J7"/>
<dbReference type="GO" id="GO:0060271">
    <property type="term" value="P:cilium assembly"/>
    <property type="evidence" value="ECO:0007669"/>
    <property type="project" value="TreeGrafter"/>
</dbReference>
<evidence type="ECO:0000256" key="3">
    <source>
        <dbReference type="ARBA" id="ARBA00023054"/>
    </source>
</evidence>
<dbReference type="GO" id="GO:0005930">
    <property type="term" value="C:axoneme"/>
    <property type="evidence" value="ECO:0007669"/>
    <property type="project" value="TreeGrafter"/>
</dbReference>
<dbReference type="EMBL" id="MCFL01000001">
    <property type="protein sequence ID" value="ORZ41679.1"/>
    <property type="molecule type" value="Genomic_DNA"/>
</dbReference>
<feature type="region of interest" description="Disordered" evidence="8">
    <location>
        <begin position="448"/>
        <end position="536"/>
    </location>
</feature>
<dbReference type="InterPro" id="IPR025254">
    <property type="entry name" value="CCDC113/CCDC96_CC"/>
</dbReference>
<keyword evidence="3 7" id="KW-0175">Coiled coil</keyword>
<keyword evidence="2" id="KW-0970">Cilium biogenesis/degradation</keyword>
<sequence>MQRSSKTMHNDVLLKSHSNTLSTMTSIHNATQPSSIVLAPALHLPSGGNLANTLDQFDFSSYSAAQLEALANELEGKNEYLKLENSIFESFFNRSNSGPPSSNTAGGGGATVKSATPGANSSKLAKVTEEGKTDGRGAPTPAPTRPSDDLTQRATSLAAGQQAAGGGAAGNATKRKKGDKSKQATDVLVQLTAEQKAEIATRELEELRDELERRRGEWSRIVDNQRAELEEIDIGLAELKKDQYEFRRDIVHGALNERTGKVMAEKVVRYWEDRMRARDTTLEKIRLKNATLKTHKNKLMLQLRQKEEMGEVLHAIDFDQLKIENHQYLAKIEERNTELLKLKLVAGNIVQVMNVYKRKLLGLEEESSRLRAELKARKELLERLRVEGEQVKKDVAKAVKVNKALVTAGKEYSVPSVMEYVMLKAEQEEIYTKVRSWRRKVEIAQMSALRPNRQSSSSPIHRSNSGTITLSVPPPPGHKHSSSSRRGTPKPTATEVLVQSQTKAGKRAPAVVDMIAGPSNSRSDPAQQKTMTVTAV</sequence>
<feature type="compositionally biased region" description="Polar residues" evidence="8">
    <location>
        <begin position="518"/>
        <end position="536"/>
    </location>
</feature>
<evidence type="ECO:0000256" key="6">
    <source>
        <dbReference type="ARBA" id="ARBA00044798"/>
    </source>
</evidence>
<comment type="caution">
    <text evidence="10">The sequence shown here is derived from an EMBL/GenBank/DDBJ whole genome shotgun (WGS) entry which is preliminary data.</text>
</comment>
<feature type="coiled-coil region" evidence="7">
    <location>
        <begin position="190"/>
        <end position="242"/>
    </location>
</feature>
<evidence type="ECO:0000256" key="5">
    <source>
        <dbReference type="ARBA" id="ARBA00044506"/>
    </source>
</evidence>
<reference evidence="10 11" key="1">
    <citation type="submission" date="2016-07" db="EMBL/GenBank/DDBJ databases">
        <title>Pervasive Adenine N6-methylation of Active Genes in Fungi.</title>
        <authorList>
            <consortium name="DOE Joint Genome Institute"/>
            <person name="Mondo S.J."/>
            <person name="Dannebaum R.O."/>
            <person name="Kuo R.C."/>
            <person name="Labutti K."/>
            <person name="Haridas S."/>
            <person name="Kuo A."/>
            <person name="Salamov A."/>
            <person name="Ahrendt S.R."/>
            <person name="Lipzen A."/>
            <person name="Sullivan W."/>
            <person name="Andreopoulos W.B."/>
            <person name="Clum A."/>
            <person name="Lindquist E."/>
            <person name="Daum C."/>
            <person name="Ramamoorthy G.K."/>
            <person name="Gryganskyi A."/>
            <person name="Culley D."/>
            <person name="Magnuson J.K."/>
            <person name="James T.Y."/>
            <person name="O'Malley M.A."/>
            <person name="Stajich J.E."/>
            <person name="Spatafora J.W."/>
            <person name="Visel A."/>
            <person name="Grigoriev I.V."/>
        </authorList>
    </citation>
    <scope>NUCLEOTIDE SEQUENCE [LARGE SCALE GENOMIC DNA]</scope>
    <source>
        <strain evidence="10 11">PL171</strain>
    </source>
</reference>
<evidence type="ECO:0000256" key="7">
    <source>
        <dbReference type="SAM" id="Coils"/>
    </source>
</evidence>
<comment type="similarity">
    <text evidence="5">Belongs to the CFAP263 family.</text>
</comment>
<evidence type="ECO:0000256" key="4">
    <source>
        <dbReference type="ARBA" id="ARBA00023273"/>
    </source>
</evidence>
<name>A0A1Y2I4J7_9FUNG</name>
<dbReference type="InterPro" id="IPR051885">
    <property type="entry name" value="CC_CF"/>
</dbReference>
<accession>A0A1Y2I4J7</accession>
<evidence type="ECO:0000256" key="8">
    <source>
        <dbReference type="SAM" id="MobiDB-lite"/>
    </source>
</evidence>
<feature type="coiled-coil region" evidence="7">
    <location>
        <begin position="353"/>
        <end position="387"/>
    </location>
</feature>
<feature type="compositionally biased region" description="Polar residues" evidence="8">
    <location>
        <begin position="94"/>
        <end position="104"/>
    </location>
</feature>
<dbReference type="GO" id="GO:0036064">
    <property type="term" value="C:ciliary basal body"/>
    <property type="evidence" value="ECO:0007669"/>
    <property type="project" value="TreeGrafter"/>
</dbReference>
<evidence type="ECO:0000259" key="9">
    <source>
        <dbReference type="Pfam" id="PF13870"/>
    </source>
</evidence>
<dbReference type="OrthoDB" id="10259713at2759"/>
<feature type="compositionally biased region" description="Polar residues" evidence="8">
    <location>
        <begin position="452"/>
        <end position="470"/>
    </location>
</feature>
<feature type="domain" description="CCDC113/CCDC96 coiled-coil" evidence="9">
    <location>
        <begin position="275"/>
        <end position="447"/>
    </location>
</feature>
<keyword evidence="11" id="KW-1185">Reference proteome</keyword>
<evidence type="ECO:0000313" key="11">
    <source>
        <dbReference type="Proteomes" id="UP000193411"/>
    </source>
</evidence>
<dbReference type="Proteomes" id="UP000193411">
    <property type="component" value="Unassembled WGS sequence"/>
</dbReference>
<comment type="subcellular location">
    <subcellularLocation>
        <location evidence="1">Cell projection</location>
        <location evidence="1">Cilium</location>
    </subcellularLocation>
</comment>
<dbReference type="STRING" id="765915.A0A1Y2I4J7"/>
<evidence type="ECO:0000313" key="10">
    <source>
        <dbReference type="EMBL" id="ORZ41679.1"/>
    </source>
</evidence>
<evidence type="ECO:0000256" key="2">
    <source>
        <dbReference type="ARBA" id="ARBA00022794"/>
    </source>
</evidence>
<keyword evidence="4" id="KW-0966">Cell projection</keyword>
<feature type="region of interest" description="Disordered" evidence="8">
    <location>
        <begin position="94"/>
        <end position="183"/>
    </location>
</feature>
<organism evidence="10 11">
    <name type="scientific">Catenaria anguillulae PL171</name>
    <dbReference type="NCBI Taxonomy" id="765915"/>
    <lineage>
        <taxon>Eukaryota</taxon>
        <taxon>Fungi</taxon>
        <taxon>Fungi incertae sedis</taxon>
        <taxon>Blastocladiomycota</taxon>
        <taxon>Blastocladiomycetes</taxon>
        <taxon>Blastocladiales</taxon>
        <taxon>Catenariaceae</taxon>
        <taxon>Catenaria</taxon>
    </lineage>
</organism>
<dbReference type="Pfam" id="PF13870">
    <property type="entry name" value="CCDC113_CCDC96_CC"/>
    <property type="match status" value="1"/>
</dbReference>
<gene>
    <name evidence="10" type="ORF">BCR44DRAFT_1011504</name>
</gene>
<evidence type="ECO:0000256" key="1">
    <source>
        <dbReference type="ARBA" id="ARBA00004138"/>
    </source>
</evidence>
<dbReference type="PANTHER" id="PTHR15654">
    <property type="entry name" value="COILED-COIL DOMAIN-CONTAINING PROTEIN 113-RELATED"/>
    <property type="match status" value="1"/>
</dbReference>